<dbReference type="GO" id="GO:0007265">
    <property type="term" value="P:Ras protein signal transduction"/>
    <property type="evidence" value="ECO:0007669"/>
    <property type="project" value="TreeGrafter"/>
</dbReference>
<reference evidence="2" key="1">
    <citation type="submission" date="2023-07" db="EMBL/GenBank/DDBJ databases">
        <authorList>
            <consortium name="CYATHOMIX"/>
        </authorList>
    </citation>
    <scope>NUCLEOTIDE SEQUENCE</scope>
    <source>
        <strain evidence="2">N/A</strain>
    </source>
</reference>
<dbReference type="EMBL" id="CATQJL010000223">
    <property type="protein sequence ID" value="CAJ0599171.1"/>
    <property type="molecule type" value="Genomic_DNA"/>
</dbReference>
<comment type="caution">
    <text evidence="2">The sequence shown here is derived from an EMBL/GenBank/DDBJ whole genome shotgun (WGS) entry which is preliminary data.</text>
</comment>
<dbReference type="Pfam" id="PF00069">
    <property type="entry name" value="Pkinase"/>
    <property type="match status" value="1"/>
</dbReference>
<dbReference type="Gene3D" id="1.10.510.10">
    <property type="entry name" value="Transferase(Phosphotransferase) domain 1"/>
    <property type="match status" value="1"/>
</dbReference>
<gene>
    <name evidence="2" type="ORF">CYNAS_LOCUS11154</name>
</gene>
<dbReference type="InterPro" id="IPR000719">
    <property type="entry name" value="Prot_kinase_dom"/>
</dbReference>
<dbReference type="AlphaFoldDB" id="A0AA36GVZ8"/>
<feature type="domain" description="Protein kinase" evidence="1">
    <location>
        <begin position="1"/>
        <end position="125"/>
    </location>
</feature>
<dbReference type="PROSITE" id="PS50011">
    <property type="entry name" value="PROTEIN_KINASE_DOM"/>
    <property type="match status" value="1"/>
</dbReference>
<name>A0AA36GVZ8_CYLNA</name>
<dbReference type="InterPro" id="IPR011009">
    <property type="entry name" value="Kinase-like_dom_sf"/>
</dbReference>
<dbReference type="PANTHER" id="PTHR23257">
    <property type="entry name" value="SERINE-THREONINE PROTEIN KINASE"/>
    <property type="match status" value="1"/>
</dbReference>
<dbReference type="GO" id="GO:0004672">
    <property type="term" value="F:protein kinase activity"/>
    <property type="evidence" value="ECO:0007669"/>
    <property type="project" value="InterPro"/>
</dbReference>
<sequence length="125" mass="14411">MNHVEEARRLGEFNSEAAAHKNARHDNIVFLFLGYCPEADKYGIVMRAAHVIAIQICQGVSYLHQKKIIYKDLQSKNIFIESKNKVVITNFGLFSMGRLRYPQRNDAIWTSSHWLAYMAPEDPVN</sequence>
<keyword evidence="3" id="KW-1185">Reference proteome</keyword>
<accession>A0AA36GVZ8</accession>
<evidence type="ECO:0000259" key="1">
    <source>
        <dbReference type="PROSITE" id="PS50011"/>
    </source>
</evidence>
<protein>
    <recommendedName>
        <fullName evidence="1">Protein kinase domain-containing protein</fullName>
    </recommendedName>
</protein>
<evidence type="ECO:0000313" key="2">
    <source>
        <dbReference type="EMBL" id="CAJ0599171.1"/>
    </source>
</evidence>
<organism evidence="2 3">
    <name type="scientific">Cylicocyclus nassatus</name>
    <name type="common">Nematode worm</name>
    <dbReference type="NCBI Taxonomy" id="53992"/>
    <lineage>
        <taxon>Eukaryota</taxon>
        <taxon>Metazoa</taxon>
        <taxon>Ecdysozoa</taxon>
        <taxon>Nematoda</taxon>
        <taxon>Chromadorea</taxon>
        <taxon>Rhabditida</taxon>
        <taxon>Rhabditina</taxon>
        <taxon>Rhabditomorpha</taxon>
        <taxon>Strongyloidea</taxon>
        <taxon>Strongylidae</taxon>
        <taxon>Cylicocyclus</taxon>
    </lineage>
</organism>
<dbReference type="InterPro" id="IPR050167">
    <property type="entry name" value="Ser_Thr_protein_kinase"/>
</dbReference>
<evidence type="ECO:0000313" key="3">
    <source>
        <dbReference type="Proteomes" id="UP001176961"/>
    </source>
</evidence>
<dbReference type="GO" id="GO:0005524">
    <property type="term" value="F:ATP binding"/>
    <property type="evidence" value="ECO:0007669"/>
    <property type="project" value="InterPro"/>
</dbReference>
<dbReference type="GO" id="GO:0005737">
    <property type="term" value="C:cytoplasm"/>
    <property type="evidence" value="ECO:0007669"/>
    <property type="project" value="TreeGrafter"/>
</dbReference>
<proteinExistence type="predicted"/>
<dbReference type="SUPFAM" id="SSF56112">
    <property type="entry name" value="Protein kinase-like (PK-like)"/>
    <property type="match status" value="1"/>
</dbReference>
<dbReference type="Proteomes" id="UP001176961">
    <property type="component" value="Unassembled WGS sequence"/>
</dbReference>
<dbReference type="PANTHER" id="PTHR23257:SF963">
    <property type="entry name" value="AT08303P"/>
    <property type="match status" value="1"/>
</dbReference>